<evidence type="ECO:0000313" key="2">
    <source>
        <dbReference type="EMBL" id="DAF92173.1"/>
    </source>
</evidence>
<dbReference type="EMBL" id="BK016063">
    <property type="protein sequence ID" value="DAF92173.1"/>
    <property type="molecule type" value="Genomic_DNA"/>
</dbReference>
<feature type="region of interest" description="Disordered" evidence="1">
    <location>
        <begin position="365"/>
        <end position="384"/>
    </location>
</feature>
<protein>
    <submittedName>
        <fullName evidence="2">Uncharacterized protein</fullName>
    </submittedName>
</protein>
<evidence type="ECO:0000256" key="1">
    <source>
        <dbReference type="SAM" id="MobiDB-lite"/>
    </source>
</evidence>
<reference evidence="2" key="1">
    <citation type="journal article" date="2021" name="Proc. Natl. Acad. Sci. U.S.A.">
        <title>A Catalog of Tens of Thousands of Viruses from Human Metagenomes Reveals Hidden Associations with Chronic Diseases.</title>
        <authorList>
            <person name="Tisza M.J."/>
            <person name="Buck C.B."/>
        </authorList>
    </citation>
    <scope>NUCLEOTIDE SEQUENCE</scope>
    <source>
        <strain evidence="2">CtgN495</strain>
    </source>
</reference>
<accession>A0A8S5UCG7</accession>
<organism evidence="2">
    <name type="scientific">Siphoviridae sp. ctgN495</name>
    <dbReference type="NCBI Taxonomy" id="2825608"/>
    <lineage>
        <taxon>Viruses</taxon>
        <taxon>Duplodnaviria</taxon>
        <taxon>Heunggongvirae</taxon>
        <taxon>Uroviricota</taxon>
        <taxon>Caudoviricetes</taxon>
    </lineage>
</organism>
<name>A0A8S5UCG7_9CAUD</name>
<sequence length="426" mass="50245">MAKRTHGTPEQFLNALENKINELGGYDVDSATNISNVPSKPEMKNVKSSEMNIDKERYLHNLIGDLELDLEDLVQGFTADYEDDNLYVTVETFDGNTREYKVPFSDLNWDFKSMDTDVAYISDHIAEDLDLDPTSDLDYDEDEDIEAEGSTWYEFIRNLEENNEVKVDAAYKYKYTGDKIIFYRNNQSFEGEVTKYFNGDYELNKYNVHKIRSIENSTSVNSSKKAKFEYEDRRGYKYTEKELRRILEDQRDLYPGVSYENWIKINIDEGQLFPIKEAISSEENDDEVMSSQDYFIKRNNDYERIEDKVEAEVIKKLESQGVDTDSTEAGFFLDRAIDLIMQQDNPDVDYWWKKLMKEYKEDVDELPHRNNKKNSTNYDDGKYLDQDGEEYTLSELKEIFKNEYHPDMSFDEWLSDSLENGYLFKS</sequence>
<proteinExistence type="predicted"/>